<gene>
    <name evidence="2" type="ORF">ECC02_000015</name>
</gene>
<accession>A0A7J6YIC6</accession>
<feature type="region of interest" description="Disordered" evidence="1">
    <location>
        <begin position="359"/>
        <end position="391"/>
    </location>
</feature>
<evidence type="ECO:0000313" key="2">
    <source>
        <dbReference type="EMBL" id="KAF5226514.1"/>
    </source>
</evidence>
<comment type="caution">
    <text evidence="2">The sequence shown here is derived from an EMBL/GenBank/DDBJ whole genome shotgun (WGS) entry which is preliminary data.</text>
</comment>
<sequence>MDVAAPHGSPRSSVRFNLESEHAREQSKGLGEMEKKTRALERQVRVLLKERENHLDALEEMHRAVQSSNAEAELLRKELQVKAAEVEEIREKAKKEALWVVKSEWRTKLDGLARSNTQLLHEVRLRDKSLEELQQKLCELSKAEDTGAPLLDRVTLLTAELLRREKIMSEKDAVLYAYEARLERAERGSLGALESQCRAEIRASELSKERDVYLRALKELFARNEELGKCVEKKVSSSQSMSEGSVHTPELSPELCEKDTGTELRHSEKYESLVSLLQIRLANSEVWMNMKSLLVNWMAFVLKKRITAPQMGKIRHFSSQAFTSLTSEALEGDDKDVFLMNKEEEEEAGIRREVEIVEEPNAELKATETASEEQKQETEGEENAQKNEGREMSKVVKALEQHLALEPLEKIYATTKQSSRSNLHVCTSDLDSLSLAKKSSNPVISQGTADPCLAQEEPISSGVSITDKKENKEEVEDAEEALSSAVESLNSLQDGSEASAIIATLLSLHRQGVGVWRRRAFLVEQQMEEWGAKVSTLSGLLQQQMLPYLFVLYEIYTTAVTGKINIFLEENFCLMNCASDKMCGAYERSVMESSFFIMLRYWGKWRLHLEASRLVMLREKATRTVSSMAEQHEQLKAIAQRAMMRIRDFEGPSGRNEGDVAEM</sequence>
<evidence type="ECO:0000256" key="1">
    <source>
        <dbReference type="SAM" id="MobiDB-lite"/>
    </source>
</evidence>
<feature type="compositionally biased region" description="Basic and acidic residues" evidence="1">
    <location>
        <begin position="18"/>
        <end position="35"/>
    </location>
</feature>
<dbReference type="EMBL" id="JABDHM010000001">
    <property type="protein sequence ID" value="KAF5226514.1"/>
    <property type="molecule type" value="Genomic_DNA"/>
</dbReference>
<dbReference type="Proteomes" id="UP000583944">
    <property type="component" value="Unassembled WGS sequence"/>
</dbReference>
<evidence type="ECO:0000313" key="3">
    <source>
        <dbReference type="Proteomes" id="UP000583944"/>
    </source>
</evidence>
<reference evidence="2 3" key="1">
    <citation type="journal article" date="2019" name="Genome Biol. Evol.">
        <title>Nanopore Sequencing Significantly Improves Genome Assembly of the Protozoan Parasite Trypanosoma cruzi.</title>
        <authorList>
            <person name="Diaz-Viraque F."/>
            <person name="Pita S."/>
            <person name="Greif G."/>
            <person name="de Souza R.C.M."/>
            <person name="Iraola G."/>
            <person name="Robello C."/>
        </authorList>
    </citation>
    <scope>NUCLEOTIDE SEQUENCE [LARGE SCALE GENOMIC DNA]</scope>
    <source>
        <strain evidence="2 3">Berenice</strain>
    </source>
</reference>
<organism evidence="2 3">
    <name type="scientific">Trypanosoma cruzi</name>
    <dbReference type="NCBI Taxonomy" id="5693"/>
    <lineage>
        <taxon>Eukaryota</taxon>
        <taxon>Discoba</taxon>
        <taxon>Euglenozoa</taxon>
        <taxon>Kinetoplastea</taxon>
        <taxon>Metakinetoplastina</taxon>
        <taxon>Trypanosomatida</taxon>
        <taxon>Trypanosomatidae</taxon>
        <taxon>Trypanosoma</taxon>
        <taxon>Schizotrypanum</taxon>
    </lineage>
</organism>
<dbReference type="VEuPathDB" id="TriTrypDB:BCY84_01139"/>
<feature type="region of interest" description="Disordered" evidence="1">
    <location>
        <begin position="439"/>
        <end position="473"/>
    </location>
</feature>
<dbReference type="AlphaFoldDB" id="A0A7J6YIC6"/>
<dbReference type="VEuPathDB" id="TriTrypDB:ECC02_000015"/>
<protein>
    <submittedName>
        <fullName evidence="2">Uncharacterized protein</fullName>
    </submittedName>
</protein>
<feature type="region of interest" description="Disordered" evidence="1">
    <location>
        <begin position="1"/>
        <end position="35"/>
    </location>
</feature>
<feature type="compositionally biased region" description="Basic and acidic residues" evidence="1">
    <location>
        <begin position="372"/>
        <end position="391"/>
    </location>
</feature>
<proteinExistence type="predicted"/>
<name>A0A7J6YIC6_TRYCR</name>